<dbReference type="Gene3D" id="1.10.1580.10">
    <property type="match status" value="1"/>
</dbReference>
<accession>A0A2R7Y4I3</accession>
<evidence type="ECO:0000256" key="3">
    <source>
        <dbReference type="PIRNR" id="PIRNR006230"/>
    </source>
</evidence>
<name>A0A2R7Y4I3_9CREN</name>
<evidence type="ECO:0000259" key="4">
    <source>
        <dbReference type="Pfam" id="PF01926"/>
    </source>
</evidence>
<dbReference type="InterPro" id="IPR023179">
    <property type="entry name" value="GTP-bd_ortho_bundle_sf"/>
</dbReference>
<feature type="domain" description="G" evidence="4">
    <location>
        <begin position="111"/>
        <end position="174"/>
    </location>
</feature>
<dbReference type="Gene3D" id="3.40.50.300">
    <property type="entry name" value="P-loop containing nucleotide triphosphate hydrolases"/>
    <property type="match status" value="1"/>
</dbReference>
<proteinExistence type="inferred from homology"/>
<dbReference type="Proteomes" id="UP000244093">
    <property type="component" value="Unassembled WGS sequence"/>
</dbReference>
<evidence type="ECO:0000256" key="2">
    <source>
        <dbReference type="ARBA" id="ARBA00023134"/>
    </source>
</evidence>
<keyword evidence="1 3" id="KW-0547">Nucleotide-binding</keyword>
<reference evidence="5 6" key="1">
    <citation type="journal article" date="2018" name="Syst. Appl. Microbiol.">
        <title>A new symbiotic nanoarchaeote (Candidatus Nanoclepta minutus) and its host (Zestosphaera tikiterensis gen. nov., sp. nov.) from a New Zealand hot spring.</title>
        <authorList>
            <person name="St John E."/>
            <person name="Liu Y."/>
            <person name="Podar M."/>
            <person name="Stott M.B."/>
            <person name="Meneghin J."/>
            <person name="Chen Z."/>
            <person name="Lagutin K."/>
            <person name="Mitchell K."/>
            <person name="Reysenbach A.L."/>
        </authorList>
    </citation>
    <scope>NUCLEOTIDE SEQUENCE [LARGE SCALE GENOMIC DNA]</scope>
    <source>
        <strain evidence="5">NZ3</strain>
    </source>
</reference>
<dbReference type="InterPro" id="IPR050755">
    <property type="entry name" value="TRAFAC_YlqF/YawG_RiboMat"/>
</dbReference>
<dbReference type="GO" id="GO:0005525">
    <property type="term" value="F:GTP binding"/>
    <property type="evidence" value="ECO:0007669"/>
    <property type="project" value="UniProtKB-KW"/>
</dbReference>
<dbReference type="PRINTS" id="PR00326">
    <property type="entry name" value="GTP1OBG"/>
</dbReference>
<dbReference type="Pfam" id="PF01926">
    <property type="entry name" value="MMR_HSR1"/>
    <property type="match status" value="1"/>
</dbReference>
<protein>
    <recommendedName>
        <fullName evidence="4">G domain-containing protein</fullName>
    </recommendedName>
</protein>
<dbReference type="EMBL" id="NBVN01000004">
    <property type="protein sequence ID" value="PUA32289.1"/>
    <property type="molecule type" value="Genomic_DNA"/>
</dbReference>
<dbReference type="PANTHER" id="PTHR11089">
    <property type="entry name" value="GTP-BINDING PROTEIN-RELATED"/>
    <property type="match status" value="1"/>
</dbReference>
<evidence type="ECO:0000313" key="5">
    <source>
        <dbReference type="EMBL" id="PUA32289.1"/>
    </source>
</evidence>
<gene>
    <name evidence="5" type="ORF">B7O98_06405</name>
</gene>
<dbReference type="InterPro" id="IPR016478">
    <property type="entry name" value="GTPase_MTG1"/>
</dbReference>
<dbReference type="PIRSF" id="PIRSF006230">
    <property type="entry name" value="MG442"/>
    <property type="match status" value="1"/>
</dbReference>
<sequence>MLLASWRLVRELLGGVDVAVEVVDVRDPISTRSVRFERMCGELGVSLVVVLNKADLIPKGVGLGWVRYFKVYEGLDAVLVSARERLGTLRFRGLVKEKVREALGGGGVGVVGVFGVPKVGKSTLINVLKGRHSATTSPYPGTPGYTRRAQLFKVRGGFYVLDTPGIIPVEEGVESIIRMNPIDKIPNPVQTAVELIKKVLQHNPKAFQTTYGIETQNPPEILKELAIKRGWIHKKDREPILHEAAKKIIKDYLDGEIKYYVKPPKQPKTQHP</sequence>
<dbReference type="AlphaFoldDB" id="A0A2R7Y4I3"/>
<comment type="similarity">
    <text evidence="3">Belongs to the TRAFAC class YlqF/YawG GTPase family. MTG1 subfamily.</text>
</comment>
<dbReference type="PANTHER" id="PTHR11089:SF30">
    <property type="entry name" value="GUANINE NUCLEOTIDE-BINDING PROTEIN-LIKE 3 HOMOLOG"/>
    <property type="match status" value="1"/>
</dbReference>
<comment type="caution">
    <text evidence="5">The sequence shown here is derived from an EMBL/GenBank/DDBJ whole genome shotgun (WGS) entry which is preliminary data.</text>
</comment>
<dbReference type="InterPro" id="IPR027417">
    <property type="entry name" value="P-loop_NTPase"/>
</dbReference>
<evidence type="ECO:0000313" key="6">
    <source>
        <dbReference type="Proteomes" id="UP000244093"/>
    </source>
</evidence>
<keyword evidence="2 3" id="KW-0342">GTP-binding</keyword>
<organism evidence="5 6">
    <name type="scientific">Zestosphaera tikiterensis</name>
    <dbReference type="NCBI Taxonomy" id="1973259"/>
    <lineage>
        <taxon>Archaea</taxon>
        <taxon>Thermoproteota</taxon>
        <taxon>Thermoprotei</taxon>
        <taxon>Desulfurococcales</taxon>
        <taxon>Desulfurococcaceae</taxon>
        <taxon>Zestosphaera</taxon>
    </lineage>
</organism>
<evidence type="ECO:0000256" key="1">
    <source>
        <dbReference type="ARBA" id="ARBA00022741"/>
    </source>
</evidence>
<dbReference type="SUPFAM" id="SSF52540">
    <property type="entry name" value="P-loop containing nucleoside triphosphate hydrolases"/>
    <property type="match status" value="1"/>
</dbReference>
<dbReference type="InterPro" id="IPR006073">
    <property type="entry name" value="GTP-bd"/>
</dbReference>